<protein>
    <recommendedName>
        <fullName evidence="6">Protein DETOXIFICATION</fullName>
    </recommendedName>
    <alternativeName>
        <fullName evidence="6">Multidrug and toxic compound extrusion protein</fullName>
    </alternativeName>
</protein>
<accession>A0A388JU91</accession>
<feature type="region of interest" description="Disordered" evidence="7">
    <location>
        <begin position="455"/>
        <end position="482"/>
    </location>
</feature>
<feature type="compositionally biased region" description="Low complexity" evidence="7">
    <location>
        <begin position="1035"/>
        <end position="1044"/>
    </location>
</feature>
<feature type="region of interest" description="Disordered" evidence="7">
    <location>
        <begin position="1008"/>
        <end position="1055"/>
    </location>
</feature>
<dbReference type="Pfam" id="PF01554">
    <property type="entry name" value="MatE"/>
    <property type="match status" value="2"/>
</dbReference>
<comment type="caution">
    <text evidence="8">The sequence shown here is derived from an EMBL/GenBank/DDBJ whole genome shotgun (WGS) entry which is preliminary data.</text>
</comment>
<evidence type="ECO:0000256" key="3">
    <source>
        <dbReference type="ARBA" id="ARBA00022692"/>
    </source>
</evidence>
<dbReference type="AlphaFoldDB" id="A0A388JU91"/>
<comment type="similarity">
    <text evidence="2 6">Belongs to the multi antimicrobial extrusion (MATE) (TC 2.A.66.1) family.</text>
</comment>
<feature type="compositionally biased region" description="Acidic residues" evidence="7">
    <location>
        <begin position="420"/>
        <end position="429"/>
    </location>
</feature>
<gene>
    <name evidence="8" type="ORF">CBR_g19815</name>
</gene>
<dbReference type="STRING" id="69332.A0A388JU91"/>
<sequence>MQVAVGWDEGVEARWDLSSAAGQRIGRLRQYDRSLIAELMGVRYSGTHAGYGEDYWTTTSKDCRATECWRRDGVFSGGETAIGRRTAVHPLWVYDPSLAISIATLGRSSPITKMVAVVTPPPACPSPRPALPRKSDGRCTIDHRLVNGDESDNLTHRAGQELGVQTDGYGVSDDAQSHLDNARRDRDRHCQHYAYCPHVYPRSHGELAHDHSLYAEPGGGGSRRRPLAASSPAAVHCCCMDDQVSASHDRIAYWSARERGQPQPFGVLSHPDGVGSIAFCSLGGSLPPPPPPPPVSHSHPPPRRSVSSSSSDMDSMCHLGIIEESAVEFSDTDGSHPPRSGIAQDVCGGCPPCPPWGSAVPQQVNNSRRSKCPECPRTNHAIEADANSGHFNSCSTIVGHRDAFWPVGKERSGEEKQQGDDEEEEEEDVLSVSGSISSNDSFCPLLQSDRQRKALLDDEERGEVEDALSVSGSSKSSSAKPTLEEVGSCSAEVRRQARLAGPIIVMNLLWQSRFSVAAMSLGPLGTVTLAGGGLALVLANLTGFCLLSGVSVGIEILCGKAYGAGKFRELSLTVQRGLLLLLAVCVLTTSVWLALPPLLIATGQSPAVVAVTARFLAFLVPDFVACAGVSALCAFLRSQSITRPIMMSTALALGVQMTASWVLINRLDLGIGGVAIALFMTDLTILLSLLLVVALFYRSRWTGFSSECFSNLRPMMAIALPACLAIAVEWWCYELMTVLAGLLPNQAVSVASMSVTSNLSCLYLMVPSGMYLASSIRLTNELGARRPDRARLCAHVGSLLSLVGGLMGLVTMLLCRGTWTPLFTDDLHVIQTVDEVLPFVGLCSLAESPASMAAAIARCTGNQRLPAIIVIPAYAVGLTLGISLAFRTNMGVKAFWMGLAVAQFLNFLLLYLFALRSIDWRRIPVGEEANTGEITGDSEGEGEGEGEGEKEGTPPQSPLITTKIAWAQSTEKTNQSTTVDPHHLHPSPQECGDAQACYSGSPVGAHRLCPSPQECEDAEGARYYGPPDTHGPRRSSSLSQGSSLTEPLLPSSYQP</sequence>
<feature type="transmembrane region" description="Helical" evidence="6">
    <location>
        <begin position="755"/>
        <end position="773"/>
    </location>
</feature>
<feature type="transmembrane region" description="Helical" evidence="6">
    <location>
        <begin position="670"/>
        <end position="697"/>
    </location>
</feature>
<dbReference type="PANTHER" id="PTHR11206">
    <property type="entry name" value="MULTIDRUG RESISTANCE PROTEIN"/>
    <property type="match status" value="1"/>
</dbReference>
<dbReference type="GO" id="GO:1990961">
    <property type="term" value="P:xenobiotic detoxification by transmembrane export across the plasma membrane"/>
    <property type="evidence" value="ECO:0007669"/>
    <property type="project" value="InterPro"/>
</dbReference>
<proteinExistence type="inferred from homology"/>
<feature type="compositionally biased region" description="Low complexity" evidence="7">
    <location>
        <begin position="304"/>
        <end position="314"/>
    </location>
</feature>
<feature type="transmembrane region" description="Helical" evidence="6">
    <location>
        <begin position="645"/>
        <end position="664"/>
    </location>
</feature>
<feature type="compositionally biased region" description="Pro residues" evidence="7">
    <location>
        <begin position="286"/>
        <end position="295"/>
    </location>
</feature>
<keyword evidence="4 6" id="KW-1133">Transmembrane helix</keyword>
<feature type="compositionally biased region" description="Acidic residues" evidence="7">
    <location>
        <begin position="936"/>
        <end position="946"/>
    </location>
</feature>
<dbReference type="NCBIfam" id="TIGR00797">
    <property type="entry name" value="matE"/>
    <property type="match status" value="1"/>
</dbReference>
<feature type="transmembrane region" description="Helical" evidence="6">
    <location>
        <begin position="839"/>
        <end position="857"/>
    </location>
</feature>
<feature type="region of interest" description="Disordered" evidence="7">
    <location>
        <begin position="405"/>
        <end position="443"/>
    </location>
</feature>
<evidence type="ECO:0000256" key="6">
    <source>
        <dbReference type="RuleBase" id="RU004914"/>
    </source>
</evidence>
<feature type="transmembrane region" description="Helical" evidence="6">
    <location>
        <begin position="578"/>
        <end position="595"/>
    </location>
</feature>
<feature type="transmembrane region" description="Helical" evidence="6">
    <location>
        <begin position="615"/>
        <end position="636"/>
    </location>
</feature>
<organism evidence="8 9">
    <name type="scientific">Chara braunii</name>
    <name type="common">Braun's stonewort</name>
    <dbReference type="NCBI Taxonomy" id="69332"/>
    <lineage>
        <taxon>Eukaryota</taxon>
        <taxon>Viridiplantae</taxon>
        <taxon>Streptophyta</taxon>
        <taxon>Charophyceae</taxon>
        <taxon>Charales</taxon>
        <taxon>Characeae</taxon>
        <taxon>Chara</taxon>
    </lineage>
</organism>
<comment type="subcellular location">
    <subcellularLocation>
        <location evidence="1">Membrane</location>
        <topology evidence="1">Multi-pass membrane protein</topology>
    </subcellularLocation>
</comment>
<feature type="compositionally biased region" description="Polar residues" evidence="7">
    <location>
        <begin position="970"/>
        <end position="979"/>
    </location>
</feature>
<dbReference type="GO" id="GO:0042910">
    <property type="term" value="F:xenobiotic transmembrane transporter activity"/>
    <property type="evidence" value="ECO:0007669"/>
    <property type="project" value="InterPro"/>
</dbReference>
<feature type="region of interest" description="Disordered" evidence="7">
    <location>
        <begin position="970"/>
        <end position="994"/>
    </location>
</feature>
<keyword evidence="9" id="KW-1185">Reference proteome</keyword>
<feature type="compositionally biased region" description="Polar residues" evidence="7">
    <location>
        <begin position="432"/>
        <end position="441"/>
    </location>
</feature>
<dbReference type="InterPro" id="IPR002528">
    <property type="entry name" value="MATE_fam"/>
</dbReference>
<feature type="transmembrane region" description="Helical" evidence="6">
    <location>
        <begin position="529"/>
        <end position="557"/>
    </location>
</feature>
<evidence type="ECO:0000256" key="2">
    <source>
        <dbReference type="ARBA" id="ARBA00010199"/>
    </source>
</evidence>
<feature type="region of interest" description="Disordered" evidence="7">
    <location>
        <begin position="929"/>
        <end position="958"/>
    </location>
</feature>
<feature type="compositionally biased region" description="Low complexity" evidence="7">
    <location>
        <begin position="469"/>
        <end position="478"/>
    </location>
</feature>
<evidence type="ECO:0000313" key="8">
    <source>
        <dbReference type="EMBL" id="GBG61282.1"/>
    </source>
</evidence>
<dbReference type="GO" id="GO:0015297">
    <property type="term" value="F:antiporter activity"/>
    <property type="evidence" value="ECO:0007669"/>
    <property type="project" value="InterPro"/>
</dbReference>
<feature type="compositionally biased region" description="Acidic residues" evidence="7">
    <location>
        <begin position="457"/>
        <end position="466"/>
    </location>
</feature>
<feature type="transmembrane region" description="Helical" evidence="6">
    <location>
        <begin position="869"/>
        <end position="888"/>
    </location>
</feature>
<keyword evidence="5 6" id="KW-0472">Membrane</keyword>
<evidence type="ECO:0000256" key="4">
    <source>
        <dbReference type="ARBA" id="ARBA00022989"/>
    </source>
</evidence>
<dbReference type="EMBL" id="BFEA01000018">
    <property type="protein sequence ID" value="GBG61282.1"/>
    <property type="molecule type" value="Genomic_DNA"/>
</dbReference>
<dbReference type="Proteomes" id="UP000265515">
    <property type="component" value="Unassembled WGS sequence"/>
</dbReference>
<feature type="transmembrane region" description="Helical" evidence="6">
    <location>
        <begin position="894"/>
        <end position="914"/>
    </location>
</feature>
<name>A0A388JU91_CHABU</name>
<evidence type="ECO:0000256" key="1">
    <source>
        <dbReference type="ARBA" id="ARBA00004141"/>
    </source>
</evidence>
<dbReference type="CDD" id="cd13132">
    <property type="entry name" value="MATE_eukaryotic"/>
    <property type="match status" value="1"/>
</dbReference>
<feature type="transmembrane region" description="Helical" evidence="6">
    <location>
        <begin position="794"/>
        <end position="819"/>
    </location>
</feature>
<dbReference type="OrthoDB" id="2126698at2759"/>
<evidence type="ECO:0000256" key="7">
    <source>
        <dbReference type="SAM" id="MobiDB-lite"/>
    </source>
</evidence>
<reference evidence="8 9" key="1">
    <citation type="journal article" date="2018" name="Cell">
        <title>The Chara Genome: Secondary Complexity and Implications for Plant Terrestrialization.</title>
        <authorList>
            <person name="Nishiyama T."/>
            <person name="Sakayama H."/>
            <person name="Vries J.D."/>
            <person name="Buschmann H."/>
            <person name="Saint-Marcoux D."/>
            <person name="Ullrich K.K."/>
            <person name="Haas F.B."/>
            <person name="Vanderstraeten L."/>
            <person name="Becker D."/>
            <person name="Lang D."/>
            <person name="Vosolsobe S."/>
            <person name="Rombauts S."/>
            <person name="Wilhelmsson P.K.I."/>
            <person name="Janitza P."/>
            <person name="Kern R."/>
            <person name="Heyl A."/>
            <person name="Rumpler F."/>
            <person name="Villalobos L.I.A.C."/>
            <person name="Clay J.M."/>
            <person name="Skokan R."/>
            <person name="Toyoda A."/>
            <person name="Suzuki Y."/>
            <person name="Kagoshima H."/>
            <person name="Schijlen E."/>
            <person name="Tajeshwar N."/>
            <person name="Catarino B."/>
            <person name="Hetherington A.J."/>
            <person name="Saltykova A."/>
            <person name="Bonnot C."/>
            <person name="Breuninger H."/>
            <person name="Symeonidi A."/>
            <person name="Radhakrishnan G.V."/>
            <person name="Van Nieuwerburgh F."/>
            <person name="Deforce D."/>
            <person name="Chang C."/>
            <person name="Karol K.G."/>
            <person name="Hedrich R."/>
            <person name="Ulvskov P."/>
            <person name="Glockner G."/>
            <person name="Delwiche C.F."/>
            <person name="Petrasek J."/>
            <person name="Van de Peer Y."/>
            <person name="Friml J."/>
            <person name="Beilby M."/>
            <person name="Dolan L."/>
            <person name="Kohara Y."/>
            <person name="Sugano S."/>
            <person name="Fujiyama A."/>
            <person name="Delaux P.-M."/>
            <person name="Quint M."/>
            <person name="TheiBen G."/>
            <person name="Hagemann M."/>
            <person name="Harholt J."/>
            <person name="Dunand C."/>
            <person name="Zachgo S."/>
            <person name="Langdale J."/>
            <person name="Maumus F."/>
            <person name="Straeten D.V.D."/>
            <person name="Gould S.B."/>
            <person name="Rensing S.A."/>
        </authorList>
    </citation>
    <scope>NUCLEOTIDE SEQUENCE [LARGE SCALE GENOMIC DNA]</scope>
    <source>
        <strain evidence="8 9">S276</strain>
    </source>
</reference>
<evidence type="ECO:0000256" key="5">
    <source>
        <dbReference type="ARBA" id="ARBA00023136"/>
    </source>
</evidence>
<feature type="region of interest" description="Disordered" evidence="7">
    <location>
        <begin position="280"/>
        <end position="314"/>
    </location>
</feature>
<evidence type="ECO:0000313" key="9">
    <source>
        <dbReference type="Proteomes" id="UP000265515"/>
    </source>
</evidence>
<keyword evidence="3 6" id="KW-0812">Transmembrane</keyword>
<feature type="transmembrane region" description="Helical" evidence="6">
    <location>
        <begin position="718"/>
        <end position="743"/>
    </location>
</feature>
<feature type="compositionally biased region" description="Basic and acidic residues" evidence="7">
    <location>
        <begin position="405"/>
        <end position="419"/>
    </location>
</feature>
<dbReference type="InterPro" id="IPR045069">
    <property type="entry name" value="MATE_euk"/>
</dbReference>
<dbReference type="Gramene" id="GBG61282">
    <property type="protein sequence ID" value="GBG61282"/>
    <property type="gene ID" value="CBR_g19815"/>
</dbReference>
<dbReference type="GO" id="GO:0016020">
    <property type="term" value="C:membrane"/>
    <property type="evidence" value="ECO:0007669"/>
    <property type="project" value="UniProtKB-SubCell"/>
</dbReference>